<organism evidence="1">
    <name type="scientific">Anguilla anguilla</name>
    <name type="common">European freshwater eel</name>
    <name type="synonym">Muraena anguilla</name>
    <dbReference type="NCBI Taxonomy" id="7936"/>
    <lineage>
        <taxon>Eukaryota</taxon>
        <taxon>Metazoa</taxon>
        <taxon>Chordata</taxon>
        <taxon>Craniata</taxon>
        <taxon>Vertebrata</taxon>
        <taxon>Euteleostomi</taxon>
        <taxon>Actinopterygii</taxon>
        <taxon>Neopterygii</taxon>
        <taxon>Teleostei</taxon>
        <taxon>Anguilliformes</taxon>
        <taxon>Anguillidae</taxon>
        <taxon>Anguilla</taxon>
    </lineage>
</organism>
<dbReference type="EMBL" id="GBXM01031582">
    <property type="protein sequence ID" value="JAH76995.1"/>
    <property type="molecule type" value="Transcribed_RNA"/>
</dbReference>
<accession>A0A0E9VHU9</accession>
<sequence length="41" mass="4849">MKLRGIGFCDFMSSGFVVFHERLFGYATMDPPWNKKWLMGF</sequence>
<reference evidence="1" key="2">
    <citation type="journal article" date="2015" name="Fish Shellfish Immunol.">
        <title>Early steps in the European eel (Anguilla anguilla)-Vibrio vulnificus interaction in the gills: Role of the RtxA13 toxin.</title>
        <authorList>
            <person name="Callol A."/>
            <person name="Pajuelo D."/>
            <person name="Ebbesson L."/>
            <person name="Teles M."/>
            <person name="MacKenzie S."/>
            <person name="Amaro C."/>
        </authorList>
    </citation>
    <scope>NUCLEOTIDE SEQUENCE</scope>
</reference>
<protein>
    <submittedName>
        <fullName evidence="1">Uncharacterized protein</fullName>
    </submittedName>
</protein>
<name>A0A0E9VHU9_ANGAN</name>
<evidence type="ECO:0000313" key="1">
    <source>
        <dbReference type="EMBL" id="JAH76995.1"/>
    </source>
</evidence>
<dbReference type="AlphaFoldDB" id="A0A0E9VHU9"/>
<proteinExistence type="predicted"/>
<reference evidence="1" key="1">
    <citation type="submission" date="2014-11" db="EMBL/GenBank/DDBJ databases">
        <authorList>
            <person name="Amaro Gonzalez C."/>
        </authorList>
    </citation>
    <scope>NUCLEOTIDE SEQUENCE</scope>
</reference>